<name>A0A9P3PRU6_LYOSH</name>
<keyword evidence="2" id="KW-1185">Reference proteome</keyword>
<sequence length="78" mass="8966">MSVHVYDQDRDLVSSREVEGKHSSWQYTYLLKESFTRFRSRKAYHLIAFYDPVTALRGETNLALPPLPTQGPPCLPSP</sequence>
<dbReference type="AlphaFoldDB" id="A0A9P3PRU6"/>
<organism evidence="1 2">
    <name type="scientific">Lyophyllum shimeji</name>
    <name type="common">Hon-shimeji</name>
    <name type="synonym">Tricholoma shimeji</name>
    <dbReference type="NCBI Taxonomy" id="47721"/>
    <lineage>
        <taxon>Eukaryota</taxon>
        <taxon>Fungi</taxon>
        <taxon>Dikarya</taxon>
        <taxon>Basidiomycota</taxon>
        <taxon>Agaricomycotina</taxon>
        <taxon>Agaricomycetes</taxon>
        <taxon>Agaricomycetidae</taxon>
        <taxon>Agaricales</taxon>
        <taxon>Tricholomatineae</taxon>
        <taxon>Lyophyllaceae</taxon>
        <taxon>Lyophyllum</taxon>
    </lineage>
</organism>
<comment type="caution">
    <text evidence="1">The sequence shown here is derived from an EMBL/GenBank/DDBJ whole genome shotgun (WGS) entry which is preliminary data.</text>
</comment>
<accession>A0A9P3PRU6</accession>
<evidence type="ECO:0000313" key="1">
    <source>
        <dbReference type="EMBL" id="GLB40566.1"/>
    </source>
</evidence>
<protein>
    <submittedName>
        <fullName evidence="1">Uncharacterized protein</fullName>
    </submittedName>
</protein>
<reference evidence="1" key="1">
    <citation type="submission" date="2022-07" db="EMBL/GenBank/DDBJ databases">
        <title>The genome of Lyophyllum shimeji provides insight into the initial evolution of ectomycorrhizal fungal genome.</title>
        <authorList>
            <person name="Kobayashi Y."/>
            <person name="Shibata T."/>
            <person name="Hirakawa H."/>
            <person name="Shigenobu S."/>
            <person name="Nishiyama T."/>
            <person name="Yamada A."/>
            <person name="Hasebe M."/>
            <person name="Kawaguchi M."/>
        </authorList>
    </citation>
    <scope>NUCLEOTIDE SEQUENCE</scope>
    <source>
        <strain evidence="1">AT787</strain>
    </source>
</reference>
<gene>
    <name evidence="1" type="ORF">LshimejAT787_0804370</name>
</gene>
<evidence type="ECO:0000313" key="2">
    <source>
        <dbReference type="Proteomes" id="UP001063166"/>
    </source>
</evidence>
<dbReference type="Proteomes" id="UP001063166">
    <property type="component" value="Unassembled WGS sequence"/>
</dbReference>
<dbReference type="EMBL" id="BRPK01000008">
    <property type="protein sequence ID" value="GLB40566.1"/>
    <property type="molecule type" value="Genomic_DNA"/>
</dbReference>
<proteinExistence type="predicted"/>